<evidence type="ECO:0000259" key="2">
    <source>
        <dbReference type="Pfam" id="PF00722"/>
    </source>
</evidence>
<accession>A0A1I7DV96</accession>
<organism evidence="3 4">
    <name type="scientific">Pseudovibrio denitrificans</name>
    <dbReference type="NCBI Taxonomy" id="258256"/>
    <lineage>
        <taxon>Bacteria</taxon>
        <taxon>Pseudomonadati</taxon>
        <taxon>Pseudomonadota</taxon>
        <taxon>Alphaproteobacteria</taxon>
        <taxon>Hyphomicrobiales</taxon>
        <taxon>Stappiaceae</taxon>
        <taxon>Pseudovibrio</taxon>
    </lineage>
</organism>
<dbReference type="EMBL" id="FPBD01000011">
    <property type="protein sequence ID" value="SFU15585.1"/>
    <property type="molecule type" value="Genomic_DNA"/>
</dbReference>
<dbReference type="Gene3D" id="2.60.120.200">
    <property type="match status" value="1"/>
</dbReference>
<dbReference type="Pfam" id="PF00722">
    <property type="entry name" value="Glyco_hydro_16"/>
    <property type="match status" value="1"/>
</dbReference>
<reference evidence="4" key="1">
    <citation type="submission" date="2016-10" db="EMBL/GenBank/DDBJ databases">
        <authorList>
            <person name="Varghese N."/>
            <person name="Submissions S."/>
        </authorList>
    </citation>
    <scope>NUCLEOTIDE SEQUENCE [LARGE SCALE GENOMIC DNA]</scope>
    <source>
        <strain evidence="4">DSM 17465</strain>
    </source>
</reference>
<evidence type="ECO:0000313" key="3">
    <source>
        <dbReference type="EMBL" id="SFU15585.1"/>
    </source>
</evidence>
<comment type="similarity">
    <text evidence="1">Belongs to the glycosyl hydrolase 16 family.</text>
</comment>
<dbReference type="GO" id="GO:0005975">
    <property type="term" value="P:carbohydrate metabolic process"/>
    <property type="evidence" value="ECO:0007669"/>
    <property type="project" value="InterPro"/>
</dbReference>
<sequence length="267" mass="29347">MDARSDFLETIEPGPWTIKKYVFTDGPDVDRSEWTSPVYTKQHNASFLGRTALRNPKDFHGEVGCTPVVNGCAQLRLSTYDPLSPDHSALLGSQISTKSKWGLSSCAKVAFHARVICPTSMPKGAVAALFAYNLLNQNTDQRDEIDFELISKYWNNPAPQINTNVFYDSAQGEAEQNTIAQVFGNPIDLMIIWSSNGIKWLVNGVTVRSSSQAPQSDMSLTLNFWAPSATGWTWAYDADLQPSNAPGQGWTFQIASAAVSYVPKGTE</sequence>
<dbReference type="GO" id="GO:0004553">
    <property type="term" value="F:hydrolase activity, hydrolyzing O-glycosyl compounds"/>
    <property type="evidence" value="ECO:0007669"/>
    <property type="project" value="InterPro"/>
</dbReference>
<gene>
    <name evidence="3" type="ORF">SAMN05444141_11155</name>
</gene>
<keyword evidence="4" id="KW-1185">Reference proteome</keyword>
<protein>
    <submittedName>
        <fullName evidence="3">Glycosyl hydrolases family 16</fullName>
    </submittedName>
</protein>
<dbReference type="RefSeq" id="WP_167369231.1">
    <property type="nucleotide sequence ID" value="NZ_FPBD01000011.1"/>
</dbReference>
<name>A0A1I7DV96_9HYPH</name>
<feature type="domain" description="GH16" evidence="2">
    <location>
        <begin position="113"/>
        <end position="228"/>
    </location>
</feature>
<dbReference type="AlphaFoldDB" id="A0A1I7DV96"/>
<evidence type="ECO:0000256" key="1">
    <source>
        <dbReference type="ARBA" id="ARBA00006865"/>
    </source>
</evidence>
<dbReference type="Proteomes" id="UP000183371">
    <property type="component" value="Unassembled WGS sequence"/>
</dbReference>
<dbReference type="SUPFAM" id="SSF49899">
    <property type="entry name" value="Concanavalin A-like lectins/glucanases"/>
    <property type="match status" value="1"/>
</dbReference>
<dbReference type="InterPro" id="IPR013320">
    <property type="entry name" value="ConA-like_dom_sf"/>
</dbReference>
<evidence type="ECO:0000313" key="4">
    <source>
        <dbReference type="Proteomes" id="UP000183371"/>
    </source>
</evidence>
<dbReference type="CDD" id="cd00413">
    <property type="entry name" value="Glyco_hydrolase_16"/>
    <property type="match status" value="1"/>
</dbReference>
<proteinExistence type="inferred from homology"/>
<keyword evidence="3" id="KW-0378">Hydrolase</keyword>
<dbReference type="InterPro" id="IPR000757">
    <property type="entry name" value="Beta-glucanase-like"/>
</dbReference>